<keyword evidence="3" id="KW-1185">Reference proteome</keyword>
<evidence type="ECO:0000256" key="1">
    <source>
        <dbReference type="SAM" id="Phobius"/>
    </source>
</evidence>
<gene>
    <name evidence="2" type="ORF">ARMSODRAFT_399960</name>
</gene>
<keyword evidence="1" id="KW-0812">Transmembrane</keyword>
<name>A0A2H3C2X6_9AGAR</name>
<feature type="transmembrane region" description="Helical" evidence="1">
    <location>
        <begin position="12"/>
        <end position="29"/>
    </location>
</feature>
<organism evidence="2 3">
    <name type="scientific">Armillaria solidipes</name>
    <dbReference type="NCBI Taxonomy" id="1076256"/>
    <lineage>
        <taxon>Eukaryota</taxon>
        <taxon>Fungi</taxon>
        <taxon>Dikarya</taxon>
        <taxon>Basidiomycota</taxon>
        <taxon>Agaricomycotina</taxon>
        <taxon>Agaricomycetes</taxon>
        <taxon>Agaricomycetidae</taxon>
        <taxon>Agaricales</taxon>
        <taxon>Marasmiineae</taxon>
        <taxon>Physalacriaceae</taxon>
        <taxon>Armillaria</taxon>
    </lineage>
</organism>
<feature type="transmembrane region" description="Helical" evidence="1">
    <location>
        <begin position="35"/>
        <end position="58"/>
    </location>
</feature>
<proteinExistence type="predicted"/>
<accession>A0A2H3C2X6</accession>
<dbReference type="Proteomes" id="UP000218334">
    <property type="component" value="Unassembled WGS sequence"/>
</dbReference>
<protein>
    <submittedName>
        <fullName evidence="2">Uncharacterized protein</fullName>
    </submittedName>
</protein>
<keyword evidence="1" id="KW-1133">Transmembrane helix</keyword>
<dbReference type="AlphaFoldDB" id="A0A2H3C2X6"/>
<sequence>MGEDAAVQTYSTLRLFRTLPLLVVMLFYFAAVWKVYNSCVVLCNFHMVLNYLPTYTILSTGKRRKKGRNSLSSHINV</sequence>
<reference evidence="3" key="1">
    <citation type="journal article" date="2017" name="Nat. Ecol. Evol.">
        <title>Genome expansion and lineage-specific genetic innovations in the forest pathogenic fungi Armillaria.</title>
        <authorList>
            <person name="Sipos G."/>
            <person name="Prasanna A.N."/>
            <person name="Walter M.C."/>
            <person name="O'Connor E."/>
            <person name="Balint B."/>
            <person name="Krizsan K."/>
            <person name="Kiss B."/>
            <person name="Hess J."/>
            <person name="Varga T."/>
            <person name="Slot J."/>
            <person name="Riley R."/>
            <person name="Boka B."/>
            <person name="Rigling D."/>
            <person name="Barry K."/>
            <person name="Lee J."/>
            <person name="Mihaltcheva S."/>
            <person name="LaButti K."/>
            <person name="Lipzen A."/>
            <person name="Waldron R."/>
            <person name="Moloney N.M."/>
            <person name="Sperisen C."/>
            <person name="Kredics L."/>
            <person name="Vagvoelgyi C."/>
            <person name="Patrignani A."/>
            <person name="Fitzpatrick D."/>
            <person name="Nagy I."/>
            <person name="Doyle S."/>
            <person name="Anderson J.B."/>
            <person name="Grigoriev I.V."/>
            <person name="Gueldener U."/>
            <person name="Muensterkoetter M."/>
            <person name="Nagy L.G."/>
        </authorList>
    </citation>
    <scope>NUCLEOTIDE SEQUENCE [LARGE SCALE GENOMIC DNA]</scope>
    <source>
        <strain evidence="3">28-4</strain>
    </source>
</reference>
<evidence type="ECO:0000313" key="3">
    <source>
        <dbReference type="Proteomes" id="UP000218334"/>
    </source>
</evidence>
<dbReference type="EMBL" id="KZ293417">
    <property type="protein sequence ID" value="PBK75644.1"/>
    <property type="molecule type" value="Genomic_DNA"/>
</dbReference>
<evidence type="ECO:0000313" key="2">
    <source>
        <dbReference type="EMBL" id="PBK75644.1"/>
    </source>
</evidence>
<keyword evidence="1" id="KW-0472">Membrane</keyword>